<dbReference type="SUPFAM" id="SSF53474">
    <property type="entry name" value="alpha/beta-Hydrolases"/>
    <property type="match status" value="1"/>
</dbReference>
<dbReference type="AlphaFoldDB" id="A0A498SI14"/>
<dbReference type="Gene3D" id="3.40.50.1820">
    <property type="entry name" value="alpha/beta hydrolase"/>
    <property type="match status" value="1"/>
</dbReference>
<dbReference type="EMBL" id="UPTC01002258">
    <property type="protein sequence ID" value="VBB33258.1"/>
    <property type="molecule type" value="Genomic_DNA"/>
</dbReference>
<dbReference type="OrthoDB" id="5832871at2759"/>
<gene>
    <name evidence="2" type="ORF">NAV_LOCUS8049</name>
</gene>
<evidence type="ECO:0000313" key="2">
    <source>
        <dbReference type="EMBL" id="VBB33258.1"/>
    </source>
</evidence>
<keyword evidence="3" id="KW-1185">Reference proteome</keyword>
<dbReference type="Pfam" id="PF00135">
    <property type="entry name" value="COesterase"/>
    <property type="match status" value="1"/>
</dbReference>
<dbReference type="PANTHER" id="PTHR44590:SF3">
    <property type="entry name" value="CARBOXYLESTERASE TYPE B DOMAIN-CONTAINING PROTEIN"/>
    <property type="match status" value="1"/>
</dbReference>
<accession>A0A498SI14</accession>
<feature type="domain" description="Carboxylesterase type B" evidence="1">
    <location>
        <begin position="1"/>
        <end position="168"/>
    </location>
</feature>
<dbReference type="STRING" id="6277.A0A498SI14"/>
<organism evidence="2 3">
    <name type="scientific">Acanthocheilonema viteae</name>
    <name type="common">Filarial nematode worm</name>
    <name type="synonym">Dipetalonema viteae</name>
    <dbReference type="NCBI Taxonomy" id="6277"/>
    <lineage>
        <taxon>Eukaryota</taxon>
        <taxon>Metazoa</taxon>
        <taxon>Ecdysozoa</taxon>
        <taxon>Nematoda</taxon>
        <taxon>Chromadorea</taxon>
        <taxon>Rhabditida</taxon>
        <taxon>Spirurina</taxon>
        <taxon>Spiruromorpha</taxon>
        <taxon>Filarioidea</taxon>
        <taxon>Onchocercidae</taxon>
        <taxon>Acanthocheilonema</taxon>
    </lineage>
</organism>
<sequence length="194" mass="22159">MSGNAECAWAVAEKQRIIDVCKQFARKVGWKKNGEGREYHVEMLNYLRTLPAKIFEGSIFSRNWINASRTGIILAPVIDGDFLPKSIKELRKEAPIKSCIVGTCKYESLVFAAISHSSFTLRGIDKILNSYISAEEYDGYEELRRKTKNYYLNNIDINNKLAVARTCEEANFYCLLISINIEIKCEILALSHYD</sequence>
<evidence type="ECO:0000313" key="3">
    <source>
        <dbReference type="Proteomes" id="UP000276991"/>
    </source>
</evidence>
<protein>
    <recommendedName>
        <fullName evidence="1">Carboxylesterase type B domain-containing protein</fullName>
    </recommendedName>
</protein>
<dbReference type="InterPro" id="IPR002018">
    <property type="entry name" value="CarbesteraseB"/>
</dbReference>
<dbReference type="Proteomes" id="UP000276991">
    <property type="component" value="Unassembled WGS sequence"/>
</dbReference>
<evidence type="ECO:0000259" key="1">
    <source>
        <dbReference type="Pfam" id="PF00135"/>
    </source>
</evidence>
<dbReference type="InterPro" id="IPR029058">
    <property type="entry name" value="AB_hydrolase_fold"/>
</dbReference>
<dbReference type="PANTHER" id="PTHR44590">
    <property type="entry name" value="CARBOXYLIC ESTER HYDROLASE-RELATED"/>
    <property type="match status" value="1"/>
</dbReference>
<proteinExistence type="predicted"/>
<name>A0A498SI14_ACAVI</name>
<reference evidence="2 3" key="1">
    <citation type="submission" date="2018-08" db="EMBL/GenBank/DDBJ databases">
        <authorList>
            <person name="Laetsch R D."/>
            <person name="Stevens L."/>
            <person name="Kumar S."/>
            <person name="Blaxter L. M."/>
        </authorList>
    </citation>
    <scope>NUCLEOTIDE SEQUENCE [LARGE SCALE GENOMIC DNA]</scope>
</reference>